<evidence type="ECO:0000313" key="2">
    <source>
        <dbReference type="EMBL" id="OJT06913.1"/>
    </source>
</evidence>
<dbReference type="STRING" id="154538.A0A1M2VHC7"/>
<reference evidence="2 3" key="1">
    <citation type="submission" date="2016-10" db="EMBL/GenBank/DDBJ databases">
        <title>Genome sequence of the basidiomycete white-rot fungus Trametes pubescens.</title>
        <authorList>
            <person name="Makela M.R."/>
            <person name="Granchi Z."/>
            <person name="Peng M."/>
            <person name="De Vries R.P."/>
            <person name="Grigoriev I."/>
            <person name="Riley R."/>
            <person name="Hilden K."/>
        </authorList>
    </citation>
    <scope>NUCLEOTIDE SEQUENCE [LARGE SCALE GENOMIC DNA]</scope>
    <source>
        <strain evidence="2 3">FBCC735</strain>
    </source>
</reference>
<dbReference type="AlphaFoldDB" id="A0A1M2VHC7"/>
<feature type="region of interest" description="Disordered" evidence="1">
    <location>
        <begin position="173"/>
        <end position="245"/>
    </location>
</feature>
<comment type="caution">
    <text evidence="2">The sequence shown here is derived from an EMBL/GenBank/DDBJ whole genome shotgun (WGS) entry which is preliminary data.</text>
</comment>
<feature type="compositionally biased region" description="Basic and acidic residues" evidence="1">
    <location>
        <begin position="1076"/>
        <end position="1091"/>
    </location>
</feature>
<feature type="compositionally biased region" description="Basic and acidic residues" evidence="1">
    <location>
        <begin position="403"/>
        <end position="488"/>
    </location>
</feature>
<sequence length="1216" mass="136124">MATRQNKKRKGRPNAPPRERTVTTLTDGPEGSFMPSPLPDYEDSPTAALLSPPFSVPTPLSAATPAALAAGPFPLSPFSASFPYNNFVMSPLAGPPFQSQHPPPQFFAPQQPQSIPQPLPAQHVLPPGKNDLEILERLKQTIKNNQHELFRPVPQPAALANVYLGPKSTLVSQVAPHPEQLPSDPSPPGLTLLSHDTTTKDGANVSTANILNQSTARLPSQSPHARDGAKKPPHRSSISESPKNNVLPTFLPPLVHYSPILYLFQAMPPPSKRTSTRFDPVENKPVSTAKYSGNARYDPDSSPRMGPPGLQRLDQASTTRSGPGKPVRNEIVESPIAFGEPSPAKLPIANGKDDSRPRDSMWSSRNNSMDDRQQRTEPDKGRPVSQSPRMGNTSVPGLGNGNDARELPSRDIRNVDRDRDSQRDRDNQRDKDKDFDRDRGRPAREEPNRFRDDRRNDDRPRPSDTRRPSPDSRRYEPRYPPRRYDSKASDNSVVSPRLADKSPPGPRPPRNLGEERAIIRPPADPSVPRTPLLDERRVPPTPLAVEERNAKPPPSFVDERRLPVSIPGPDRQIKANDDRRLPPLGDRLQRPEDKRPLPSAASERPGPPADDRRRPLSPSAGDRYGRSSDDRRVPPPPPAASAVDRRPVDDRRPPPSVDRYVPAPTVDDRRPPVSAVADRPPRPEAENRRPPSLEERISRAPVAVLPDSVPARPMLEARGSRPAQTDDRSPRPPVPLEERISRAPSLHERLNQPPVRQDDRPVPRLEDRISRPANAPPSLEERLSTPVVPDERLRPRSRSRPPRPIPASSDRPPVRSADDRSAPTAPPADRPALRPEDRVFTPAERFTRAVTPAGSDRGHPPPARSYGAPSVARDEPRTFRPSSPGRSPVRSDVREFRPAGEPRDGLSYRRNPVPEQERYTSERRPAPVPAPAPAPEPMDVDLHPRSTESRLSYRRPEPPPAETYPARDRAWVPAGEAYREPEPTRRPAADPAPAPHSYTREWREGERPYGDDYSERSWDRGREYDRDARFVERDAVPPVWETREERERRAAYPAADVPPPPPASRSYDRPLSARLSDAHPDDRAYLDRGRYTVEPPAASYSRVRPRSPSPLRRGAGSDDMRAPPPKRARDDAYYYPDERAAEYAPPPPRMRTPPPPSSVYYDEPRYPSPARDREYIDARERDVGGYVPYDRRADAARLPPRRSPPPYAYGRDDRRY</sequence>
<gene>
    <name evidence="2" type="ORF">TRAPUB_2233</name>
</gene>
<dbReference type="Proteomes" id="UP000184267">
    <property type="component" value="Unassembled WGS sequence"/>
</dbReference>
<feature type="compositionally biased region" description="Pro residues" evidence="1">
    <location>
        <begin position="1144"/>
        <end position="1157"/>
    </location>
</feature>
<feature type="compositionally biased region" description="Basic and acidic residues" evidence="1">
    <location>
        <begin position="998"/>
        <end position="1050"/>
    </location>
</feature>
<dbReference type="OrthoDB" id="3184410at2759"/>
<feature type="compositionally biased region" description="Basic and acidic residues" evidence="1">
    <location>
        <begin position="1115"/>
        <end position="1141"/>
    </location>
</feature>
<feature type="compositionally biased region" description="Basic residues" evidence="1">
    <location>
        <begin position="1"/>
        <end position="12"/>
    </location>
</feature>
<evidence type="ECO:0000256" key="1">
    <source>
        <dbReference type="SAM" id="MobiDB-lite"/>
    </source>
</evidence>
<name>A0A1M2VHC7_TRAPU</name>
<dbReference type="OMA" id="YTREWRE"/>
<evidence type="ECO:0000313" key="3">
    <source>
        <dbReference type="Proteomes" id="UP000184267"/>
    </source>
</evidence>
<feature type="compositionally biased region" description="Basic and acidic residues" evidence="1">
    <location>
        <begin position="679"/>
        <end position="698"/>
    </location>
</feature>
<feature type="compositionally biased region" description="Basic and acidic residues" evidence="1">
    <location>
        <begin position="915"/>
        <end position="925"/>
    </location>
</feature>
<feature type="compositionally biased region" description="Basic and acidic residues" evidence="1">
    <location>
        <begin position="1162"/>
        <end position="1195"/>
    </location>
</feature>
<feature type="region of interest" description="Disordered" evidence="1">
    <location>
        <begin position="1"/>
        <end position="50"/>
    </location>
</feature>
<feature type="compositionally biased region" description="Pro residues" evidence="1">
    <location>
        <begin position="926"/>
        <end position="936"/>
    </location>
</feature>
<feature type="compositionally biased region" description="Basic and acidic residues" evidence="1">
    <location>
        <begin position="812"/>
        <end position="821"/>
    </location>
</feature>
<feature type="compositionally biased region" description="Basic and acidic residues" evidence="1">
    <location>
        <begin position="571"/>
        <end position="596"/>
    </location>
</feature>
<feature type="compositionally biased region" description="Polar residues" evidence="1">
    <location>
        <begin position="194"/>
        <end position="223"/>
    </location>
</feature>
<feature type="compositionally biased region" description="Basic and acidic residues" evidence="1">
    <location>
        <begin position="368"/>
        <end position="382"/>
    </location>
</feature>
<keyword evidence="3" id="KW-1185">Reference proteome</keyword>
<proteinExistence type="predicted"/>
<feature type="region of interest" description="Disordered" evidence="1">
    <location>
        <begin position="271"/>
        <end position="1216"/>
    </location>
</feature>
<feature type="compositionally biased region" description="Basic and acidic residues" evidence="1">
    <location>
        <begin position="724"/>
        <end position="770"/>
    </location>
</feature>
<feature type="compositionally biased region" description="Basic and acidic residues" evidence="1">
    <location>
        <begin position="889"/>
        <end position="907"/>
    </location>
</feature>
<feature type="compositionally biased region" description="Polar residues" evidence="1">
    <location>
        <begin position="236"/>
        <end position="245"/>
    </location>
</feature>
<feature type="compositionally biased region" description="Basic and acidic residues" evidence="1">
    <location>
        <begin position="643"/>
        <end position="653"/>
    </location>
</feature>
<protein>
    <submittedName>
        <fullName evidence="2">Uncharacterized protein</fullName>
    </submittedName>
</protein>
<organism evidence="2 3">
    <name type="scientific">Trametes pubescens</name>
    <name type="common">White-rot fungus</name>
    <dbReference type="NCBI Taxonomy" id="154538"/>
    <lineage>
        <taxon>Eukaryota</taxon>
        <taxon>Fungi</taxon>
        <taxon>Dikarya</taxon>
        <taxon>Basidiomycota</taxon>
        <taxon>Agaricomycotina</taxon>
        <taxon>Agaricomycetes</taxon>
        <taxon>Polyporales</taxon>
        <taxon>Polyporaceae</taxon>
        <taxon>Trametes</taxon>
    </lineage>
</organism>
<feature type="compositionally biased region" description="Basic and acidic residues" evidence="1">
    <location>
        <begin position="623"/>
        <end position="633"/>
    </location>
</feature>
<dbReference type="EMBL" id="MNAD01001239">
    <property type="protein sequence ID" value="OJT06913.1"/>
    <property type="molecule type" value="Genomic_DNA"/>
</dbReference>
<feature type="compositionally biased region" description="Basic and acidic residues" evidence="1">
    <location>
        <begin position="779"/>
        <end position="794"/>
    </location>
</feature>
<accession>A0A1M2VHC7</accession>
<feature type="compositionally biased region" description="Polar residues" evidence="1">
    <location>
        <begin position="384"/>
        <end position="395"/>
    </location>
</feature>
<feature type="compositionally biased region" description="Basic and acidic residues" evidence="1">
    <location>
        <begin position="977"/>
        <end position="988"/>
    </location>
</feature>